<keyword evidence="2" id="KW-0677">Repeat</keyword>
<dbReference type="InterPro" id="IPR036047">
    <property type="entry name" value="F-box-like_dom_sf"/>
</dbReference>
<dbReference type="Pfam" id="PF00646">
    <property type="entry name" value="F-box"/>
    <property type="match status" value="1"/>
</dbReference>
<protein>
    <recommendedName>
        <fullName evidence="3">F-box domain-containing protein</fullName>
    </recommendedName>
</protein>
<dbReference type="SUPFAM" id="SSF117281">
    <property type="entry name" value="Kelch motif"/>
    <property type="match status" value="1"/>
</dbReference>
<dbReference type="SUPFAM" id="SSF81383">
    <property type="entry name" value="F-box domain"/>
    <property type="match status" value="1"/>
</dbReference>
<accession>A0A0D6QV04</accession>
<evidence type="ECO:0000259" key="3">
    <source>
        <dbReference type="SMART" id="SM00256"/>
    </source>
</evidence>
<dbReference type="SMART" id="SM00612">
    <property type="entry name" value="Kelch"/>
    <property type="match status" value="2"/>
</dbReference>
<dbReference type="InterPro" id="IPR006652">
    <property type="entry name" value="Kelch_1"/>
</dbReference>
<dbReference type="EMBL" id="GCKF01044061">
    <property type="protein sequence ID" value="JAG94286.1"/>
    <property type="molecule type" value="Transcribed_RNA"/>
</dbReference>
<evidence type="ECO:0000256" key="2">
    <source>
        <dbReference type="ARBA" id="ARBA00022737"/>
    </source>
</evidence>
<dbReference type="CDD" id="cd22152">
    <property type="entry name" value="F-box_AtAFR-like"/>
    <property type="match status" value="1"/>
</dbReference>
<dbReference type="PANTHER" id="PTHR46344">
    <property type="entry name" value="OS02G0202900 PROTEIN"/>
    <property type="match status" value="1"/>
</dbReference>
<keyword evidence="1" id="KW-0880">Kelch repeat</keyword>
<evidence type="ECO:0000313" key="4">
    <source>
        <dbReference type="EMBL" id="JAG94286.1"/>
    </source>
</evidence>
<dbReference type="PANTHER" id="PTHR46344:SF27">
    <property type="entry name" value="KELCH REPEAT SUPERFAMILY PROTEIN"/>
    <property type="match status" value="1"/>
</dbReference>
<proteinExistence type="predicted"/>
<dbReference type="InterPro" id="IPR015915">
    <property type="entry name" value="Kelch-typ_b-propeller"/>
</dbReference>
<dbReference type="SMART" id="SM00256">
    <property type="entry name" value="FBOX"/>
    <property type="match status" value="1"/>
</dbReference>
<reference evidence="4" key="1">
    <citation type="submission" date="2015-03" db="EMBL/GenBank/DDBJ databases">
        <title>A transcriptome of Araucaria cunninghamii, an australian fine timber species.</title>
        <authorList>
            <person name="Jing Yi C.J.Y."/>
            <person name="Yin San L.Y.S."/>
            <person name="Abdul Karim S.S."/>
            <person name="Wan Azmi N.N."/>
            <person name="Hercus R.R."/>
            <person name="Croft L.L."/>
        </authorList>
    </citation>
    <scope>NUCLEOTIDE SEQUENCE</scope>
    <source>
        <strain evidence="4">MI0301</strain>
        <tissue evidence="4">Leaf</tissue>
    </source>
</reference>
<dbReference type="Pfam" id="PF01344">
    <property type="entry name" value="Kelch_1"/>
    <property type="match status" value="1"/>
</dbReference>
<feature type="domain" description="F-box" evidence="3">
    <location>
        <begin position="16"/>
        <end position="55"/>
    </location>
</feature>
<sequence length="381" mass="42515">MEMPKPRDMEIIMPCLPDDIAVSCLARLPRRTRAVARCVSRSWNAALREPHRIESLRLFLRIPPEPWVFVGLQNTECYPAFLQATEEFTRWLLIDPRELRAVVLRNPLAGTSADLDLRSAAGGGRILLPDLPDHRRQGFRSYVTEIFRWDALGFAPGIFEESRKGFACAGAGDFVYFAGGEQAERSACRYDAAGDRWEALPDMTTQRINCAGVVMDGKFFVLGGFRHYAPGFTETHGSAEFFDAATGKWSLLPGFFANGLRHSEESNRSRPAVAVVDGRLYAMQSYSNEIMEYDGRKLQGWRPMGYAGGDAERRSYCVKYELLGVGSELWAIEYAMGKSVSVYLCKPGNGRGESQAPEWSRVKISGTEGFDNVLTCTTLSV</sequence>
<dbReference type="InterPro" id="IPR001810">
    <property type="entry name" value="F-box_dom"/>
</dbReference>
<name>A0A0D6QV04_ARACU</name>
<dbReference type="AlphaFoldDB" id="A0A0D6QV04"/>
<evidence type="ECO:0000256" key="1">
    <source>
        <dbReference type="ARBA" id="ARBA00022441"/>
    </source>
</evidence>
<dbReference type="Gene3D" id="2.120.10.80">
    <property type="entry name" value="Kelch-type beta propeller"/>
    <property type="match status" value="1"/>
</dbReference>
<organism evidence="4">
    <name type="scientific">Araucaria cunninghamii</name>
    <name type="common">Hoop pine</name>
    <name type="synonym">Moreton Bay pine</name>
    <dbReference type="NCBI Taxonomy" id="56994"/>
    <lineage>
        <taxon>Eukaryota</taxon>
        <taxon>Viridiplantae</taxon>
        <taxon>Streptophyta</taxon>
        <taxon>Embryophyta</taxon>
        <taxon>Tracheophyta</taxon>
        <taxon>Spermatophyta</taxon>
        <taxon>Pinopsida</taxon>
        <taxon>Pinidae</taxon>
        <taxon>Conifers II</taxon>
        <taxon>Araucariales</taxon>
        <taxon>Araucariaceae</taxon>
        <taxon>Araucaria</taxon>
    </lineage>
</organism>